<evidence type="ECO:0008006" key="3">
    <source>
        <dbReference type="Google" id="ProtNLM"/>
    </source>
</evidence>
<dbReference type="PROSITE" id="PS51257">
    <property type="entry name" value="PROKAR_LIPOPROTEIN"/>
    <property type="match status" value="1"/>
</dbReference>
<dbReference type="AlphaFoldDB" id="A0A1I2PJM3"/>
<dbReference type="OrthoDB" id="9791785at2"/>
<evidence type="ECO:0000313" key="1">
    <source>
        <dbReference type="EMBL" id="SFG13621.1"/>
    </source>
</evidence>
<keyword evidence="2" id="KW-1185">Reference proteome</keyword>
<dbReference type="RefSeq" id="WP_092468965.1">
    <property type="nucleotide sequence ID" value="NZ_FOOX01000002.1"/>
</dbReference>
<reference evidence="2" key="1">
    <citation type="submission" date="2016-10" db="EMBL/GenBank/DDBJ databases">
        <authorList>
            <person name="Varghese N."/>
            <person name="Submissions S."/>
        </authorList>
    </citation>
    <scope>NUCLEOTIDE SEQUENCE [LARGE SCALE GENOMIC DNA]</scope>
    <source>
        <strain evidence="2">DSM 17038</strain>
    </source>
</reference>
<sequence>MKKKNLSIAITISLILIAIAASTILLGGCNAKPAKGADSAAGLKIINEYENVKASFQGIKKIDNDNLVPQEIRGKDIYYYEQDTEASPREYYFLKETGKLYLLCQGMWFCVNEDYKNVTPKNSDMYKEAEKAGEHLKAESKKN</sequence>
<protein>
    <recommendedName>
        <fullName evidence="3">Lipoprotein</fullName>
    </recommendedName>
</protein>
<name>A0A1I2PJM3_9FIRM</name>
<dbReference type="Proteomes" id="UP000199337">
    <property type="component" value="Unassembled WGS sequence"/>
</dbReference>
<organism evidence="1 2">
    <name type="scientific">Desulfotruncus arcticus DSM 17038</name>
    <dbReference type="NCBI Taxonomy" id="1121424"/>
    <lineage>
        <taxon>Bacteria</taxon>
        <taxon>Bacillati</taxon>
        <taxon>Bacillota</taxon>
        <taxon>Clostridia</taxon>
        <taxon>Eubacteriales</taxon>
        <taxon>Desulfallaceae</taxon>
        <taxon>Desulfotruncus</taxon>
    </lineage>
</organism>
<dbReference type="STRING" id="341036.SAMN05660649_00824"/>
<evidence type="ECO:0000313" key="2">
    <source>
        <dbReference type="Proteomes" id="UP000199337"/>
    </source>
</evidence>
<accession>A0A1I2PJM3</accession>
<proteinExistence type="predicted"/>
<dbReference type="EMBL" id="FOOX01000002">
    <property type="protein sequence ID" value="SFG13621.1"/>
    <property type="molecule type" value="Genomic_DNA"/>
</dbReference>
<gene>
    <name evidence="1" type="ORF">SAMN05660649_00824</name>
</gene>